<dbReference type="AlphaFoldDB" id="A0A165GF03"/>
<gene>
    <name evidence="2" type="ORF">CALCODRAFT_262036</name>
</gene>
<feature type="region of interest" description="Disordered" evidence="1">
    <location>
        <begin position="1"/>
        <end position="23"/>
    </location>
</feature>
<reference evidence="2 3" key="1">
    <citation type="journal article" date="2016" name="Mol. Biol. Evol.">
        <title>Comparative Genomics of Early-Diverging Mushroom-Forming Fungi Provides Insights into the Origins of Lignocellulose Decay Capabilities.</title>
        <authorList>
            <person name="Nagy L.G."/>
            <person name="Riley R."/>
            <person name="Tritt A."/>
            <person name="Adam C."/>
            <person name="Daum C."/>
            <person name="Floudas D."/>
            <person name="Sun H."/>
            <person name="Yadav J.S."/>
            <person name="Pangilinan J."/>
            <person name="Larsson K.H."/>
            <person name="Matsuura K."/>
            <person name="Barry K."/>
            <person name="Labutti K."/>
            <person name="Kuo R."/>
            <person name="Ohm R.A."/>
            <person name="Bhattacharya S.S."/>
            <person name="Shirouzu T."/>
            <person name="Yoshinaga Y."/>
            <person name="Martin F.M."/>
            <person name="Grigoriev I.V."/>
            <person name="Hibbett D.S."/>
        </authorList>
    </citation>
    <scope>NUCLEOTIDE SEQUENCE [LARGE SCALE GENOMIC DNA]</scope>
    <source>
        <strain evidence="2 3">HHB12733</strain>
    </source>
</reference>
<dbReference type="InParanoid" id="A0A165GF03"/>
<keyword evidence="3" id="KW-1185">Reference proteome</keyword>
<evidence type="ECO:0000313" key="3">
    <source>
        <dbReference type="Proteomes" id="UP000076842"/>
    </source>
</evidence>
<proteinExistence type="predicted"/>
<organism evidence="2 3">
    <name type="scientific">Calocera cornea HHB12733</name>
    <dbReference type="NCBI Taxonomy" id="1353952"/>
    <lineage>
        <taxon>Eukaryota</taxon>
        <taxon>Fungi</taxon>
        <taxon>Dikarya</taxon>
        <taxon>Basidiomycota</taxon>
        <taxon>Agaricomycotina</taxon>
        <taxon>Dacrymycetes</taxon>
        <taxon>Dacrymycetales</taxon>
        <taxon>Dacrymycetaceae</taxon>
        <taxon>Calocera</taxon>
    </lineage>
</organism>
<evidence type="ECO:0000256" key="1">
    <source>
        <dbReference type="SAM" id="MobiDB-lite"/>
    </source>
</evidence>
<sequence>MRKQQQRYSLPGRDDQDDAERLPADVAVEPGRVARREVHVGEGGGGNGEHVRCALEGAADFPGGVPDRAAHLLGQLARDVLRLCLERRLPGGKGSVLPGRKGGWEGEGEAHHEPAADGDALLEGHVAPGGVGVGGGGDGRVELCEGGVCAGDDGRLAVRCERRLCLGEGHAGPCGLVVLLVRVRAGEGLITGTLVAYLIHRGTRPASKRAERASSQQGTRRGCYTLDCTDQITRPCAALGPLLSPPGNRRRSTSPAR</sequence>
<dbReference type="EMBL" id="KV423956">
    <property type="protein sequence ID" value="KZT57987.1"/>
    <property type="molecule type" value="Genomic_DNA"/>
</dbReference>
<name>A0A165GF03_9BASI</name>
<dbReference type="Proteomes" id="UP000076842">
    <property type="component" value="Unassembled WGS sequence"/>
</dbReference>
<evidence type="ECO:0000313" key="2">
    <source>
        <dbReference type="EMBL" id="KZT57987.1"/>
    </source>
</evidence>
<protein>
    <submittedName>
        <fullName evidence="2">Uncharacterized protein</fullName>
    </submittedName>
</protein>
<accession>A0A165GF03</accession>